<reference evidence="5 8" key="2">
    <citation type="submission" date="2015-03" db="EMBL/GenBank/DDBJ databases">
        <authorList>
            <consortium name="Pathogen Informatics"/>
        </authorList>
    </citation>
    <scope>NUCLEOTIDE SEQUENCE [LARGE SCALE GENOMIC DNA]</scope>
    <source>
        <strain evidence="5 8">Bir 187</strain>
    </source>
</reference>
<name>A0A0E8WWF8_MYCTX</name>
<comment type="similarity">
    <text evidence="1">Belongs to the mycobacterial PPE family.</text>
</comment>
<dbReference type="PANTHER" id="PTHR46766:SF1">
    <property type="entry name" value="GLUTAMINE-RICH PROTEIN 2"/>
    <property type="match status" value="1"/>
</dbReference>
<dbReference type="Proteomes" id="UP000189452">
    <property type="component" value="Chromosome"/>
</dbReference>
<feature type="domain" description="PPE" evidence="3">
    <location>
        <begin position="25"/>
        <end position="188"/>
    </location>
</feature>
<gene>
    <name evidence="7" type="ORF">A4S10_01906</name>
    <name evidence="5" type="ORF">ERS027661_00724</name>
    <name evidence="6" type="ORF">ERS094118_01812</name>
</gene>
<reference evidence="7 10" key="3">
    <citation type="submission" date="2016-04" db="EMBL/GenBank/DDBJ databases">
        <authorList>
            <person name="Bigi M."/>
            <person name="Bigi F."/>
            <person name="Soria M.A."/>
        </authorList>
    </citation>
    <scope>NUCLEOTIDE SEQUENCE [LARGE SCALE GENOMIC DNA]</scope>
    <source>
        <strain evidence="7 10">6548</strain>
    </source>
</reference>
<dbReference type="Pfam" id="PF00823">
    <property type="entry name" value="PPE"/>
    <property type="match status" value="1"/>
</dbReference>
<dbReference type="FunFam" id="1.20.1260.20:FF:000001">
    <property type="entry name" value="PPE family protein PPE41"/>
    <property type="match status" value="1"/>
</dbReference>
<dbReference type="AlphaFoldDB" id="A0A0E8WWF8"/>
<accession>A0A0E8WWF8</accession>
<evidence type="ECO:0000313" key="9">
    <source>
        <dbReference type="Proteomes" id="UP000050139"/>
    </source>
</evidence>
<dbReference type="EMBL" id="LWDQ01000001">
    <property type="protein sequence ID" value="OMH59735.1"/>
    <property type="molecule type" value="Genomic_DNA"/>
</dbReference>
<reference evidence="7 10" key="4">
    <citation type="submission" date="2017-02" db="EMBL/GenBank/DDBJ databases">
        <title>Protein polymorphisms may explain contrasting epidemiological fitness of two variants of a multidrug-resistant Mycobacterium tuberculosis strain.</title>
        <authorList>
            <person name="Bigi M.M."/>
            <person name="Lopez B."/>
            <person name="Blanco F.C."/>
            <person name="Sasiain M.C."/>
            <person name="De La Barrera S."/>
            <person name="Ritacco V."/>
            <person name="Bigi F."/>
            <person name="Soria M.A."/>
        </authorList>
    </citation>
    <scope>NUCLEOTIDE SEQUENCE [LARGE SCALE GENOMIC DNA]</scope>
    <source>
        <strain evidence="7 10">6548</strain>
    </source>
</reference>
<evidence type="ECO:0000313" key="7">
    <source>
        <dbReference type="EMBL" id="OMH59735.1"/>
    </source>
</evidence>
<dbReference type="Proteomes" id="UP000050139">
    <property type="component" value="Unassembled WGS sequence"/>
</dbReference>
<protein>
    <submittedName>
        <fullName evidence="5 7">PPE family protein</fullName>
    </submittedName>
</protein>
<sequence>MSSPLWPVAGGQPVSGRLRKGVAMDFGLQPPEITSGEMYLGPGAGPMLAAAVAWDGLAAELQSMAASYASIVEGMASESWLGPSSAGMAAAAAPYVTWMSGTSAQAKAAADQARAAVVAYETAFAAVVPPPQIAANRSQLISLVATNIFGQNTAAIAATEAEYGEMWAQDTMAMFGYASSSATASRLTPFTAPPQTTNPSGLAGQAAATGQATALASGTNAVTTALSSAAAQFPFDIIPTLLQGLATLSTQYTQLMGQLINAIFGPTGATTYQNLFVTAANVTKFSTWANDAMSAPNLGMTEFKVFWQPPPAPEIPKSSLGAGLGLRSGLSAGLAHAASAGLGQANLVGDLSVPPSWASATPAVRLVANTLPATSLAAAPATQIPANLLGQMALGSMTGGALGAAAPAIYTGSGARARANGGTPSAEPVKLEAVIAQLQKQPDAVRHWNVDKADLDGLLDRLSKQPGIHAVHVSNGDKPKVALPDTQLGSH</sequence>
<reference evidence="6 9" key="1">
    <citation type="submission" date="2015-03" db="EMBL/GenBank/DDBJ databases">
        <authorList>
            <consortium name="Pathogen Informatics"/>
            <person name="Murphy D."/>
        </authorList>
    </citation>
    <scope>NUCLEOTIDE SEQUENCE [LARGE SCALE GENOMIC DNA]</scope>
    <source>
        <strain evidence="6 9">0268S</strain>
    </source>
</reference>
<dbReference type="SUPFAM" id="SSF140459">
    <property type="entry name" value="PE/PPE dimer-like"/>
    <property type="match status" value="1"/>
</dbReference>
<feature type="region of interest" description="Disordered" evidence="2">
    <location>
        <begin position="470"/>
        <end position="491"/>
    </location>
</feature>
<evidence type="ECO:0000259" key="4">
    <source>
        <dbReference type="Pfam" id="PF12484"/>
    </source>
</evidence>
<evidence type="ECO:0000313" key="6">
    <source>
        <dbReference type="EMBL" id="CLW05433.1"/>
    </source>
</evidence>
<evidence type="ECO:0000259" key="3">
    <source>
        <dbReference type="Pfam" id="PF00823"/>
    </source>
</evidence>
<dbReference type="EMBL" id="COPH01000011">
    <property type="protein sequence ID" value="CLW05433.1"/>
    <property type="molecule type" value="Genomic_DNA"/>
</dbReference>
<evidence type="ECO:0000313" key="5">
    <source>
        <dbReference type="EMBL" id="CKR17095.1"/>
    </source>
</evidence>
<dbReference type="InterPro" id="IPR022171">
    <property type="entry name" value="PPE_C"/>
</dbReference>
<dbReference type="Pfam" id="PF12484">
    <property type="entry name" value="PPE-SVP"/>
    <property type="match status" value="1"/>
</dbReference>
<proteinExistence type="inferred from homology"/>
<dbReference type="InterPro" id="IPR038332">
    <property type="entry name" value="PPE_sf"/>
</dbReference>
<evidence type="ECO:0000313" key="8">
    <source>
        <dbReference type="Proteomes" id="UP000049023"/>
    </source>
</evidence>
<evidence type="ECO:0000256" key="2">
    <source>
        <dbReference type="SAM" id="MobiDB-lite"/>
    </source>
</evidence>
<dbReference type="InterPro" id="IPR000030">
    <property type="entry name" value="PPE_dom"/>
</dbReference>
<feature type="domain" description="PPE family C-terminal" evidence="4">
    <location>
        <begin position="339"/>
        <end position="407"/>
    </location>
</feature>
<organism evidence="7 10">
    <name type="scientific">Mycobacterium tuberculosis</name>
    <dbReference type="NCBI Taxonomy" id="1773"/>
    <lineage>
        <taxon>Bacteria</taxon>
        <taxon>Bacillati</taxon>
        <taxon>Actinomycetota</taxon>
        <taxon>Actinomycetes</taxon>
        <taxon>Mycobacteriales</taxon>
        <taxon>Mycobacteriaceae</taxon>
        <taxon>Mycobacterium</taxon>
        <taxon>Mycobacterium tuberculosis complex</taxon>
    </lineage>
</organism>
<dbReference type="GO" id="GO:0052572">
    <property type="term" value="P:response to host immune response"/>
    <property type="evidence" value="ECO:0007669"/>
    <property type="project" value="TreeGrafter"/>
</dbReference>
<dbReference type="Gene3D" id="1.20.1260.20">
    <property type="entry name" value="PPE superfamily"/>
    <property type="match status" value="1"/>
</dbReference>
<dbReference type="PANTHER" id="PTHR46766">
    <property type="entry name" value="GLUTAMINE-RICH PROTEIN 2"/>
    <property type="match status" value="1"/>
</dbReference>
<evidence type="ECO:0000256" key="1">
    <source>
        <dbReference type="ARBA" id="ARBA00010652"/>
    </source>
</evidence>
<dbReference type="EMBL" id="CNFU01000097">
    <property type="protein sequence ID" value="CKR17095.1"/>
    <property type="molecule type" value="Genomic_DNA"/>
</dbReference>
<evidence type="ECO:0000313" key="10">
    <source>
        <dbReference type="Proteomes" id="UP000189452"/>
    </source>
</evidence>
<dbReference type="Proteomes" id="UP000049023">
    <property type="component" value="Unassembled WGS sequence"/>
</dbReference>